<keyword evidence="1" id="KW-0732">Signal</keyword>
<dbReference type="EMBL" id="JACOGG010000019">
    <property type="protein sequence ID" value="MBC3936734.1"/>
    <property type="molecule type" value="Genomic_DNA"/>
</dbReference>
<proteinExistence type="predicted"/>
<comment type="caution">
    <text evidence="2">The sequence shown here is derived from an EMBL/GenBank/DDBJ whole genome shotgun (WGS) entry which is preliminary data.</text>
</comment>
<dbReference type="AlphaFoldDB" id="A0A923I2T1"/>
<feature type="chain" id="PRO_5037181392" description="DUF2059 domain-containing protein" evidence="1">
    <location>
        <begin position="39"/>
        <end position="210"/>
    </location>
</feature>
<keyword evidence="3" id="KW-1185">Reference proteome</keyword>
<evidence type="ECO:0000313" key="2">
    <source>
        <dbReference type="EMBL" id="MBC3936734.1"/>
    </source>
</evidence>
<reference evidence="2" key="1">
    <citation type="submission" date="2020-08" db="EMBL/GenBank/DDBJ databases">
        <title>Novel species isolated from subtropical streams in China.</title>
        <authorList>
            <person name="Lu H."/>
        </authorList>
    </citation>
    <scope>NUCLEOTIDE SEQUENCE</scope>
    <source>
        <strain evidence="2">CY7W</strain>
    </source>
</reference>
<gene>
    <name evidence="2" type="ORF">H8K47_15305</name>
</gene>
<evidence type="ECO:0000313" key="3">
    <source>
        <dbReference type="Proteomes" id="UP000612361"/>
    </source>
</evidence>
<protein>
    <recommendedName>
        <fullName evidence="4">DUF2059 domain-containing protein</fullName>
    </recommendedName>
</protein>
<feature type="signal peptide" evidence="1">
    <location>
        <begin position="1"/>
        <end position="38"/>
    </location>
</feature>
<dbReference type="RefSeq" id="WP_186882272.1">
    <property type="nucleotide sequence ID" value="NZ_JACOGG010000019.1"/>
</dbReference>
<dbReference type="Proteomes" id="UP000612361">
    <property type="component" value="Unassembled WGS sequence"/>
</dbReference>
<evidence type="ECO:0000256" key="1">
    <source>
        <dbReference type="SAM" id="SignalP"/>
    </source>
</evidence>
<name>A0A923I2T1_9BURK</name>
<sequence>MKLIEKNWSVSSLSRRLPCKFLYVLAVCSFLQSAHVNASEATTRIARYFDAPGRAVYGAHQMVQELRNQRPDEAKAIDKSLTYFDADVFSAKVGTLLDRYLTVEDVRQTTQFMATPSGKLVENVFKRYKDPVALASAMNNFPPEDKRTSERFFNSQSTLKILKIMQSREAQEIWLQYGEDLMCAYFAKNDTNLLRSVQRKGKCLSENANN</sequence>
<accession>A0A923I2T1</accession>
<organism evidence="2 3">
    <name type="scientific">Undibacterium rugosum</name>
    <dbReference type="NCBI Taxonomy" id="2762291"/>
    <lineage>
        <taxon>Bacteria</taxon>
        <taxon>Pseudomonadati</taxon>
        <taxon>Pseudomonadota</taxon>
        <taxon>Betaproteobacteria</taxon>
        <taxon>Burkholderiales</taxon>
        <taxon>Oxalobacteraceae</taxon>
        <taxon>Undibacterium</taxon>
    </lineage>
</organism>
<evidence type="ECO:0008006" key="4">
    <source>
        <dbReference type="Google" id="ProtNLM"/>
    </source>
</evidence>